<name>A0A1I5NF84_9BACT</name>
<evidence type="ECO:0000313" key="2">
    <source>
        <dbReference type="EMBL" id="SFP20453.1"/>
    </source>
</evidence>
<evidence type="ECO:0000256" key="1">
    <source>
        <dbReference type="SAM" id="MobiDB-lite"/>
    </source>
</evidence>
<evidence type="ECO:0000313" key="3">
    <source>
        <dbReference type="Proteomes" id="UP000199227"/>
    </source>
</evidence>
<dbReference type="Proteomes" id="UP000199227">
    <property type="component" value="Unassembled WGS sequence"/>
</dbReference>
<accession>A0A1I5NF84</accession>
<protein>
    <recommendedName>
        <fullName evidence="4">Motility protein</fullName>
    </recommendedName>
</protein>
<keyword evidence="3" id="KW-1185">Reference proteome</keyword>
<dbReference type="AlphaFoldDB" id="A0A1I5NF84"/>
<sequence length="68" mass="7279">MTNLNVSNSSVMLSDNVGVIKKALDVQERDIMSILSSSSVNAPTQNTQEQSKQVAQLTGMGQNIDIKA</sequence>
<dbReference type="STRING" id="223786.SAMN05216234_11026"/>
<reference evidence="2 3" key="1">
    <citation type="submission" date="2016-10" db="EMBL/GenBank/DDBJ databases">
        <authorList>
            <person name="de Groot N.N."/>
        </authorList>
    </citation>
    <scope>NUCLEOTIDE SEQUENCE [LARGE SCALE GENOMIC DNA]</scope>
    <source>
        <strain evidence="2 3">EP1-55-1</strain>
    </source>
</reference>
<organism evidence="2 3">
    <name type="scientific">Hydrogenimonas thermophila</name>
    <dbReference type="NCBI Taxonomy" id="223786"/>
    <lineage>
        <taxon>Bacteria</taxon>
        <taxon>Pseudomonadati</taxon>
        <taxon>Campylobacterota</taxon>
        <taxon>Epsilonproteobacteria</taxon>
        <taxon>Campylobacterales</taxon>
        <taxon>Hydrogenimonadaceae</taxon>
        <taxon>Hydrogenimonas</taxon>
    </lineage>
</organism>
<dbReference type="EMBL" id="FOXB01000010">
    <property type="protein sequence ID" value="SFP20453.1"/>
    <property type="molecule type" value="Genomic_DNA"/>
</dbReference>
<feature type="region of interest" description="Disordered" evidence="1">
    <location>
        <begin position="37"/>
        <end position="68"/>
    </location>
</feature>
<feature type="compositionally biased region" description="Polar residues" evidence="1">
    <location>
        <begin position="37"/>
        <end position="61"/>
    </location>
</feature>
<gene>
    <name evidence="2" type="ORF">SAMN05216234_11026</name>
</gene>
<dbReference type="RefSeq" id="WP_092911728.1">
    <property type="nucleotide sequence ID" value="NZ_CP136592.1"/>
</dbReference>
<evidence type="ECO:0008006" key="4">
    <source>
        <dbReference type="Google" id="ProtNLM"/>
    </source>
</evidence>
<proteinExistence type="predicted"/>